<name>K3YLP2_SETIT</name>
<proteinExistence type="predicted"/>
<reference evidence="6" key="2">
    <citation type="submission" date="2018-08" db="UniProtKB">
        <authorList>
            <consortium name="EnsemblPlants"/>
        </authorList>
    </citation>
    <scope>IDENTIFICATION</scope>
    <source>
        <strain evidence="6">Yugu1</strain>
    </source>
</reference>
<keyword evidence="2 3" id="KW-0539">Nucleus</keyword>
<reference evidence="7" key="1">
    <citation type="journal article" date="2012" name="Nat. Biotechnol.">
        <title>Reference genome sequence of the model plant Setaria.</title>
        <authorList>
            <person name="Bennetzen J.L."/>
            <person name="Schmutz J."/>
            <person name="Wang H."/>
            <person name="Percifield R."/>
            <person name="Hawkins J."/>
            <person name="Pontaroli A.C."/>
            <person name="Estep M."/>
            <person name="Feng L."/>
            <person name="Vaughn J.N."/>
            <person name="Grimwood J."/>
            <person name="Jenkins J."/>
            <person name="Barry K."/>
            <person name="Lindquist E."/>
            <person name="Hellsten U."/>
            <person name="Deshpande S."/>
            <person name="Wang X."/>
            <person name="Wu X."/>
            <person name="Mitros T."/>
            <person name="Triplett J."/>
            <person name="Yang X."/>
            <person name="Ye C.Y."/>
            <person name="Mauro-Herrera M."/>
            <person name="Wang L."/>
            <person name="Li P."/>
            <person name="Sharma M."/>
            <person name="Sharma R."/>
            <person name="Ronald P.C."/>
            <person name="Panaud O."/>
            <person name="Kellogg E.A."/>
            <person name="Brutnell T.P."/>
            <person name="Doust A.N."/>
            <person name="Tuskan G.A."/>
            <person name="Rokhsar D."/>
            <person name="Devos K.M."/>
        </authorList>
    </citation>
    <scope>NUCLEOTIDE SEQUENCE [LARGE SCALE GENOMIC DNA]</scope>
    <source>
        <strain evidence="7">cv. Yugu1</strain>
    </source>
</reference>
<feature type="domain" description="YDG" evidence="5">
    <location>
        <begin position="571"/>
        <end position="722"/>
    </location>
</feature>
<dbReference type="OMA" id="CLGFVEC"/>
<dbReference type="GO" id="GO:0005634">
    <property type="term" value="C:nucleus"/>
    <property type="evidence" value="ECO:0007669"/>
    <property type="project" value="UniProtKB-SubCell"/>
</dbReference>
<dbReference type="PANTHER" id="PTHR45660">
    <property type="entry name" value="HISTONE-LYSINE N-METHYLTRANSFERASE SETMAR"/>
    <property type="match status" value="1"/>
</dbReference>
<dbReference type="InParanoid" id="K3YLP2"/>
<feature type="compositionally biased region" description="Basic and acidic residues" evidence="4">
    <location>
        <begin position="179"/>
        <end position="195"/>
    </location>
</feature>
<dbReference type="STRING" id="4555.K3YLP2"/>
<feature type="region of interest" description="Disordered" evidence="4">
    <location>
        <begin position="275"/>
        <end position="343"/>
    </location>
</feature>
<dbReference type="GO" id="GO:0005694">
    <property type="term" value="C:chromosome"/>
    <property type="evidence" value="ECO:0007669"/>
    <property type="project" value="UniProtKB-SubCell"/>
</dbReference>
<evidence type="ECO:0000256" key="4">
    <source>
        <dbReference type="SAM" id="MobiDB-lite"/>
    </source>
</evidence>
<evidence type="ECO:0000313" key="6">
    <source>
        <dbReference type="EnsemblPlants" id="KQL01683"/>
    </source>
</evidence>
<evidence type="ECO:0000256" key="1">
    <source>
        <dbReference type="ARBA" id="ARBA00004286"/>
    </source>
</evidence>
<dbReference type="HOGENOM" id="CLU_374136_0_0_1"/>
<evidence type="ECO:0000313" key="7">
    <source>
        <dbReference type="Proteomes" id="UP000004995"/>
    </source>
</evidence>
<feature type="region of interest" description="Disordered" evidence="4">
    <location>
        <begin position="22"/>
        <end position="76"/>
    </location>
</feature>
<dbReference type="Gramene" id="KQL01683">
    <property type="protein sequence ID" value="KQL01683"/>
    <property type="gene ID" value="SETIT_015166mg"/>
</dbReference>
<dbReference type="PROSITE" id="PS51015">
    <property type="entry name" value="YDG"/>
    <property type="match status" value="1"/>
</dbReference>
<dbReference type="eggNOG" id="ENOG502S1J4">
    <property type="taxonomic scope" value="Eukaryota"/>
</dbReference>
<evidence type="ECO:0000259" key="5">
    <source>
        <dbReference type="PROSITE" id="PS51015"/>
    </source>
</evidence>
<dbReference type="Gene3D" id="2.30.280.10">
    <property type="entry name" value="SRA-YDG"/>
    <property type="match status" value="1"/>
</dbReference>
<sequence length="743" mass="77430">MEDPTPTQTVCLGPEPWVCLARDVPDRRTRPGGGSSSGSTTPRPHPAPPRRRPSRPPSAFLLSSPPDLSQSQRRVRAVPPPRLPLRFSSPASPAAAIFPVSKRWLCRLAGGGACRRQGRFGMDIHAAGIDAARQRVAAGVAASAVRTWSTWPRQLGGGRCALPPRPRPPLPPPPPPRVAEGRRGGGGEDAARDAGEAAGATLDARRGAGPGKAEEVAGGGSRATSRGGGVAWSGVVAQAGPDADTAGGNAVAGAVADASAGDGAAGVAVVVASREGREGGEVGSKRPFASAAAPRAYQPPKRRLVSATRRFPPGCGRGADDGGSAALPKKPAPPPSVGEAGSSAAAVPRLIAGGGHRGQDAGALRSPEPSCRRSVAAADGLLDTDSQGGSGRGGFGSCKQLVSAMRLLPKPTMVSAIRRFPPGCGRSKELSAAGGSSGLKKKVIVKCPAHIRMKVASACTMGSINKLDDIAASILQDDCFSKALAAYERKLELKFNVSSDVPSVRCQRQHGTQNVDARSKVKMMCKRFRFICRATVQFVEQRSLKVSRIDLVADKVIKKLPGFTQHDPIIGNVPGVEIGDEFVYRVELALVGLHRPYQGGIDITRDENGVPVAISIVASGGYPDELSSSGELIYTGSGGKLAGKKYGEDQKLKRGNLGLKNCIQTMTPVRVIHGFKSLSREEGSHSRARGASAFTYDGLYCVVDCWREGQAGSKVFKYKLQRIPGQPQLPYCSKTACSGKTGI</sequence>
<feature type="compositionally biased region" description="Gly residues" evidence="4">
    <location>
        <begin position="217"/>
        <end position="228"/>
    </location>
</feature>
<dbReference type="InterPro" id="IPR051357">
    <property type="entry name" value="H3K9_HMTase_SUVAR3-9"/>
</dbReference>
<evidence type="ECO:0000256" key="3">
    <source>
        <dbReference type="PROSITE-ProRule" id="PRU00358"/>
    </source>
</evidence>
<dbReference type="SMART" id="SM00466">
    <property type="entry name" value="SRA"/>
    <property type="match status" value="1"/>
</dbReference>
<dbReference type="PANTHER" id="PTHR45660:SF85">
    <property type="entry name" value="YDG_SRA DOMAIN CONTAINING PROTEIN-RELATED"/>
    <property type="match status" value="1"/>
</dbReference>
<feature type="compositionally biased region" description="Pro residues" evidence="4">
    <location>
        <begin position="163"/>
        <end position="177"/>
    </location>
</feature>
<evidence type="ECO:0000256" key="2">
    <source>
        <dbReference type="ARBA" id="ARBA00023242"/>
    </source>
</evidence>
<feature type="compositionally biased region" description="Basic and acidic residues" evidence="4">
    <location>
        <begin position="275"/>
        <end position="284"/>
    </location>
</feature>
<dbReference type="InterPro" id="IPR015947">
    <property type="entry name" value="PUA-like_sf"/>
</dbReference>
<organism evidence="6 7">
    <name type="scientific">Setaria italica</name>
    <name type="common">Foxtail millet</name>
    <name type="synonym">Panicum italicum</name>
    <dbReference type="NCBI Taxonomy" id="4555"/>
    <lineage>
        <taxon>Eukaryota</taxon>
        <taxon>Viridiplantae</taxon>
        <taxon>Streptophyta</taxon>
        <taxon>Embryophyta</taxon>
        <taxon>Tracheophyta</taxon>
        <taxon>Spermatophyta</taxon>
        <taxon>Magnoliopsida</taxon>
        <taxon>Liliopsida</taxon>
        <taxon>Poales</taxon>
        <taxon>Poaceae</taxon>
        <taxon>PACMAD clade</taxon>
        <taxon>Panicoideae</taxon>
        <taxon>Panicodae</taxon>
        <taxon>Paniceae</taxon>
        <taxon>Cenchrinae</taxon>
        <taxon>Setaria</taxon>
    </lineage>
</organism>
<dbReference type="InterPro" id="IPR036987">
    <property type="entry name" value="SRA-YDG_sf"/>
</dbReference>
<dbReference type="InterPro" id="IPR003105">
    <property type="entry name" value="SRA_YDG"/>
</dbReference>
<dbReference type="EMBL" id="AGNK02003815">
    <property type="status" value="NOT_ANNOTATED_CDS"/>
    <property type="molecule type" value="Genomic_DNA"/>
</dbReference>
<dbReference type="EnsemblPlants" id="KQL01683">
    <property type="protein sequence ID" value="KQL01683"/>
    <property type="gene ID" value="SETIT_015166mg"/>
</dbReference>
<dbReference type="Pfam" id="PF02182">
    <property type="entry name" value="SAD_SRA"/>
    <property type="match status" value="1"/>
</dbReference>
<comment type="subcellular location">
    <subcellularLocation>
        <location evidence="1">Chromosome</location>
    </subcellularLocation>
    <subcellularLocation>
        <location evidence="3">Nucleus</location>
    </subcellularLocation>
</comment>
<feature type="region of interest" description="Disordered" evidence="4">
    <location>
        <begin position="152"/>
        <end position="228"/>
    </location>
</feature>
<protein>
    <recommendedName>
        <fullName evidence="5">YDG domain-containing protein</fullName>
    </recommendedName>
</protein>
<dbReference type="AlphaFoldDB" id="K3YLP2"/>
<feature type="compositionally biased region" description="Low complexity" evidence="4">
    <location>
        <begin position="57"/>
        <end position="72"/>
    </location>
</feature>
<accession>K3YLP2</accession>
<dbReference type="Proteomes" id="UP000004995">
    <property type="component" value="Unassembled WGS sequence"/>
</dbReference>
<keyword evidence="7" id="KW-1185">Reference proteome</keyword>
<dbReference type="SUPFAM" id="SSF88697">
    <property type="entry name" value="PUA domain-like"/>
    <property type="match status" value="1"/>
</dbReference>